<dbReference type="PANTHER" id="PTHR45752">
    <property type="entry name" value="LEUCINE-RICH REPEAT-CONTAINING"/>
    <property type="match status" value="1"/>
</dbReference>
<keyword evidence="1" id="KW-0433">Leucine-rich repeat</keyword>
<name>A0A8S9R989_BRACR</name>
<evidence type="ECO:0000256" key="1">
    <source>
        <dbReference type="ARBA" id="ARBA00022614"/>
    </source>
</evidence>
<dbReference type="PANTHER" id="PTHR45752:SF195">
    <property type="entry name" value="LEUCINE-RICH REPEAT (LRR) FAMILY PROTEIN-RELATED"/>
    <property type="match status" value="1"/>
</dbReference>
<evidence type="ECO:0000313" key="4">
    <source>
        <dbReference type="EMBL" id="KAF3560189.1"/>
    </source>
</evidence>
<evidence type="ECO:0000259" key="3">
    <source>
        <dbReference type="Pfam" id="PF20160"/>
    </source>
</evidence>
<dbReference type="SUPFAM" id="SSF52058">
    <property type="entry name" value="L domain-like"/>
    <property type="match status" value="1"/>
</dbReference>
<organism evidence="4 5">
    <name type="scientific">Brassica cretica</name>
    <name type="common">Mustard</name>
    <dbReference type="NCBI Taxonomy" id="69181"/>
    <lineage>
        <taxon>Eukaryota</taxon>
        <taxon>Viridiplantae</taxon>
        <taxon>Streptophyta</taxon>
        <taxon>Embryophyta</taxon>
        <taxon>Tracheophyta</taxon>
        <taxon>Spermatophyta</taxon>
        <taxon>Magnoliopsida</taxon>
        <taxon>eudicotyledons</taxon>
        <taxon>Gunneridae</taxon>
        <taxon>Pentapetalae</taxon>
        <taxon>rosids</taxon>
        <taxon>malvids</taxon>
        <taxon>Brassicales</taxon>
        <taxon>Brassicaceae</taxon>
        <taxon>Brassiceae</taxon>
        <taxon>Brassica</taxon>
    </lineage>
</organism>
<evidence type="ECO:0000313" key="5">
    <source>
        <dbReference type="Proteomes" id="UP000712600"/>
    </source>
</evidence>
<dbReference type="AlphaFoldDB" id="A0A8S9R989"/>
<evidence type="ECO:0000256" key="2">
    <source>
        <dbReference type="ARBA" id="ARBA00022737"/>
    </source>
</evidence>
<dbReference type="InterPro" id="IPR045344">
    <property type="entry name" value="C-JID"/>
</dbReference>
<dbReference type="InterPro" id="IPR050715">
    <property type="entry name" value="LRR-SigEffector_domain"/>
</dbReference>
<dbReference type="EMBL" id="QGKX02000996">
    <property type="protein sequence ID" value="KAF3560189.1"/>
    <property type="molecule type" value="Genomic_DNA"/>
</dbReference>
<proteinExistence type="predicted"/>
<dbReference type="Proteomes" id="UP000712600">
    <property type="component" value="Unassembled WGS sequence"/>
</dbReference>
<reference evidence="4" key="1">
    <citation type="submission" date="2019-12" db="EMBL/GenBank/DDBJ databases">
        <title>Genome sequencing and annotation of Brassica cretica.</title>
        <authorList>
            <person name="Studholme D.J."/>
            <person name="Sarris P."/>
        </authorList>
    </citation>
    <scope>NUCLEOTIDE SEQUENCE</scope>
    <source>
        <strain evidence="4">PFS-109/04</strain>
        <tissue evidence="4">Leaf</tissue>
    </source>
</reference>
<dbReference type="InterPro" id="IPR032675">
    <property type="entry name" value="LRR_dom_sf"/>
</dbReference>
<dbReference type="Pfam" id="PF20160">
    <property type="entry name" value="C-JID"/>
    <property type="match status" value="1"/>
</dbReference>
<protein>
    <recommendedName>
        <fullName evidence="3">C-JID domain-containing protein</fullName>
    </recommendedName>
</protein>
<gene>
    <name evidence="4" type="ORF">F2Q69_00017039</name>
</gene>
<accession>A0A8S9R989</accession>
<comment type="caution">
    <text evidence="4">The sequence shown here is derived from an EMBL/GenBank/DDBJ whole genome shotgun (WGS) entry which is preliminary data.</text>
</comment>
<dbReference type="Gene3D" id="3.80.10.10">
    <property type="entry name" value="Ribonuclease Inhibitor"/>
    <property type="match status" value="2"/>
</dbReference>
<feature type="domain" description="C-JID" evidence="3">
    <location>
        <begin position="271"/>
        <end position="415"/>
    </location>
</feature>
<sequence>MRGCTSLQELPHMNLISMKTLILTNCRSLQNFRVISDNLETLHLDGTAIDQLPTNMVKLQRLIVLNLKDCKMLVAVPECLGKLKALQELVLSGCSKLESFPIPIENMKSLQILLLDGTATKEMPKIFQNSSTVKDIRRVRHGMNGLSSLRRLCLSRNDIIINLQIDISQLYHLKWLDLKYCKNLTSIPLLPPNLETLDAHGCEKLKIVASPMALLILMEQVNSKFIFTNCKKLEQVAKNSITSYAQRKSQLDALKCYEEGNISKALLTTCFPGSEVPSWFNHRTVGSALQLKFPPHWCDNRLSTVVLCAVVAFPYNQDEVNRFSIKCTCEFKNEFGTNVRFSCILGGGWTEPRKIDSDHVFIGYTSSSHITNHLEESLKSREHHQCVPTEASIKFEVKDGAGEIVNCGLSLVYDEPNDVVVAGNRDGALTRRDVSIVGETILSFAADVLRSSGKEQRRRVGKSIVVSEKREEMKTISIWW</sequence>
<keyword evidence="2" id="KW-0677">Repeat</keyword>